<feature type="domain" description="tRNA/rRNA methyltransferase SpoU type" evidence="3">
    <location>
        <begin position="146"/>
        <end position="286"/>
    </location>
</feature>
<reference evidence="5" key="1">
    <citation type="journal article" date="2023" name="Commun. Biol.">
        <title>Genome analysis of Parmales, the sister group of diatoms, reveals the evolutionary specialization of diatoms from phago-mixotrophs to photoautotrophs.</title>
        <authorList>
            <person name="Ban H."/>
            <person name="Sato S."/>
            <person name="Yoshikawa S."/>
            <person name="Yamada K."/>
            <person name="Nakamura Y."/>
            <person name="Ichinomiya M."/>
            <person name="Sato N."/>
            <person name="Blanc-Mathieu R."/>
            <person name="Endo H."/>
            <person name="Kuwata A."/>
            <person name="Ogata H."/>
        </authorList>
    </citation>
    <scope>NUCLEOTIDE SEQUENCE [LARGE SCALE GENOMIC DNA]</scope>
    <source>
        <strain evidence="5">NIES 3701</strain>
    </source>
</reference>
<dbReference type="AlphaFoldDB" id="A0A9W6ZQA3"/>
<organism evidence="4 5">
    <name type="scientific">Triparma strigata</name>
    <dbReference type="NCBI Taxonomy" id="1606541"/>
    <lineage>
        <taxon>Eukaryota</taxon>
        <taxon>Sar</taxon>
        <taxon>Stramenopiles</taxon>
        <taxon>Ochrophyta</taxon>
        <taxon>Bolidophyceae</taxon>
        <taxon>Parmales</taxon>
        <taxon>Triparmaceae</taxon>
        <taxon>Triparma</taxon>
    </lineage>
</organism>
<keyword evidence="1" id="KW-0489">Methyltransferase</keyword>
<dbReference type="Pfam" id="PF00588">
    <property type="entry name" value="SpoU_methylase"/>
    <property type="match status" value="1"/>
</dbReference>
<dbReference type="Gene3D" id="3.40.1280.10">
    <property type="match status" value="1"/>
</dbReference>
<evidence type="ECO:0000313" key="5">
    <source>
        <dbReference type="Proteomes" id="UP001165085"/>
    </source>
</evidence>
<dbReference type="InterPro" id="IPR001537">
    <property type="entry name" value="SpoU_MeTrfase"/>
</dbReference>
<evidence type="ECO:0000256" key="1">
    <source>
        <dbReference type="ARBA" id="ARBA00022603"/>
    </source>
</evidence>
<dbReference type="CDD" id="cd18095">
    <property type="entry name" value="SpoU-like_rRNA-MTase"/>
    <property type="match status" value="1"/>
</dbReference>
<dbReference type="PANTHER" id="PTHR46429:SF1">
    <property type="entry name" value="23S RRNA (GUANOSINE-2'-O-)-METHYLTRANSFERASE RLMB"/>
    <property type="match status" value="1"/>
</dbReference>
<name>A0A9W6ZQA3_9STRA</name>
<dbReference type="GO" id="GO:0006396">
    <property type="term" value="P:RNA processing"/>
    <property type="evidence" value="ECO:0007669"/>
    <property type="project" value="InterPro"/>
</dbReference>
<dbReference type="OrthoDB" id="198877at2759"/>
<dbReference type="InterPro" id="IPR029028">
    <property type="entry name" value="Alpha/beta_knot_MTases"/>
</dbReference>
<dbReference type="InterPro" id="IPR029026">
    <property type="entry name" value="tRNA_m1G_MTases_N"/>
</dbReference>
<comment type="caution">
    <text evidence="4">The sequence shown here is derived from an EMBL/GenBank/DDBJ whole genome shotgun (WGS) entry which is preliminary data.</text>
</comment>
<evidence type="ECO:0000259" key="3">
    <source>
        <dbReference type="Pfam" id="PF00588"/>
    </source>
</evidence>
<dbReference type="SUPFAM" id="SSF75217">
    <property type="entry name" value="alpha/beta knot"/>
    <property type="match status" value="1"/>
</dbReference>
<evidence type="ECO:0000313" key="4">
    <source>
        <dbReference type="EMBL" id="GMH58527.1"/>
    </source>
</evidence>
<dbReference type="EMBL" id="BRXY01000053">
    <property type="protein sequence ID" value="GMH58527.1"/>
    <property type="molecule type" value="Genomic_DNA"/>
</dbReference>
<keyword evidence="5" id="KW-1185">Reference proteome</keyword>
<dbReference type="InterPro" id="IPR004441">
    <property type="entry name" value="rRNA_MeTrfase_TrmH"/>
</dbReference>
<sequence>MSTLELPLDLPLPSFVIDLTSTKRSSPNSLPTLSQNDIQTYNLTPLTNLKSNDSHVKSGKYIVEGIENAKVLLTTSVTCTLLCLKKSSYITLLPFLKSYSTKNPTFKSYILTSPQLESLTTFPISRGCIGYGPVPPPPSSFQNRKIIALDKISDVSNLGTIIRTASNIGADVVLSSDCCNQWYRRSVRCSMGEVFRVKVGRVEDFRGWVEGRRGEGYGVYAASLGEGGKGLEEVTEVEDKWVVIFGNEGEGVRKEIEEAADHKVRIESCGDVDSYNVGVSVGIVGYWMWKHMKGKQIVGDGGKKEI</sequence>
<dbReference type="GO" id="GO:0005829">
    <property type="term" value="C:cytosol"/>
    <property type="evidence" value="ECO:0007669"/>
    <property type="project" value="TreeGrafter"/>
</dbReference>
<keyword evidence="2" id="KW-0808">Transferase</keyword>
<gene>
    <name evidence="4" type="ORF">TrST_g1036</name>
</gene>
<proteinExistence type="predicted"/>
<dbReference type="GO" id="GO:0003723">
    <property type="term" value="F:RNA binding"/>
    <property type="evidence" value="ECO:0007669"/>
    <property type="project" value="InterPro"/>
</dbReference>
<dbReference type="GO" id="GO:0008173">
    <property type="term" value="F:RNA methyltransferase activity"/>
    <property type="evidence" value="ECO:0007669"/>
    <property type="project" value="InterPro"/>
</dbReference>
<evidence type="ECO:0000256" key="2">
    <source>
        <dbReference type="ARBA" id="ARBA00022679"/>
    </source>
</evidence>
<dbReference type="Proteomes" id="UP001165085">
    <property type="component" value="Unassembled WGS sequence"/>
</dbReference>
<dbReference type="GO" id="GO:0032259">
    <property type="term" value="P:methylation"/>
    <property type="evidence" value="ECO:0007669"/>
    <property type="project" value="UniProtKB-KW"/>
</dbReference>
<protein>
    <recommendedName>
        <fullName evidence="3">tRNA/rRNA methyltransferase SpoU type domain-containing protein</fullName>
    </recommendedName>
</protein>
<accession>A0A9W6ZQA3</accession>
<dbReference type="PANTHER" id="PTHR46429">
    <property type="entry name" value="23S RRNA (GUANOSINE-2'-O-)-METHYLTRANSFERASE RLMB"/>
    <property type="match status" value="1"/>
</dbReference>